<proteinExistence type="predicted"/>
<evidence type="ECO:0000313" key="2">
    <source>
        <dbReference type="EMBL" id="RRO19264.1"/>
    </source>
</evidence>
<reference evidence="2 3" key="1">
    <citation type="submission" date="2018-11" db="EMBL/GenBank/DDBJ databases">
        <title>Saccharopolyspora rhizosphaerae sp. nov., an actinomycete isolated from rhizosphere soil in Thailand.</title>
        <authorList>
            <person name="Intra B."/>
            <person name="Euanorasetr J."/>
            <person name="Take A."/>
            <person name="Inahashi Y."/>
            <person name="Mori M."/>
            <person name="Panbangred W."/>
            <person name="Matsumoto A."/>
        </authorList>
    </citation>
    <scope>NUCLEOTIDE SEQUENCE [LARGE SCALE GENOMIC DNA]</scope>
    <source>
        <strain evidence="2 3">H219</strain>
    </source>
</reference>
<dbReference type="OrthoDB" id="5195650at2"/>
<organism evidence="2 3">
    <name type="scientific">Saccharopolyspora rhizosphaerae</name>
    <dbReference type="NCBI Taxonomy" id="2492662"/>
    <lineage>
        <taxon>Bacteria</taxon>
        <taxon>Bacillati</taxon>
        <taxon>Actinomycetota</taxon>
        <taxon>Actinomycetes</taxon>
        <taxon>Pseudonocardiales</taxon>
        <taxon>Pseudonocardiaceae</taxon>
        <taxon>Saccharopolyspora</taxon>
    </lineage>
</organism>
<evidence type="ECO:0000313" key="3">
    <source>
        <dbReference type="Proteomes" id="UP000274515"/>
    </source>
</evidence>
<comment type="caution">
    <text evidence="2">The sequence shown here is derived from an EMBL/GenBank/DDBJ whole genome shotgun (WGS) entry which is preliminary data.</text>
</comment>
<dbReference type="RefSeq" id="WP_125088761.1">
    <property type="nucleotide sequence ID" value="NZ_RSAA01000004.1"/>
</dbReference>
<dbReference type="Proteomes" id="UP000274515">
    <property type="component" value="Unassembled WGS sequence"/>
</dbReference>
<accession>A0A426K1R6</accession>
<dbReference type="EMBL" id="RSAA01000004">
    <property type="protein sequence ID" value="RRO19264.1"/>
    <property type="molecule type" value="Genomic_DNA"/>
</dbReference>
<keyword evidence="1" id="KW-1133">Transmembrane helix</keyword>
<keyword evidence="3" id="KW-1185">Reference proteome</keyword>
<name>A0A426K1R6_9PSEU</name>
<gene>
    <name evidence="2" type="ORF">EIL87_03900</name>
</gene>
<evidence type="ECO:0000256" key="1">
    <source>
        <dbReference type="SAM" id="Phobius"/>
    </source>
</evidence>
<feature type="transmembrane region" description="Helical" evidence="1">
    <location>
        <begin position="30"/>
        <end position="56"/>
    </location>
</feature>
<dbReference type="AlphaFoldDB" id="A0A426K1R6"/>
<sequence length="69" mass="7306">MSAPGIGKEPHITLPDFVETVSNLPKPIKAVVYLIIMSVMTVAALGALMATIAIIGQLSGAFDLFRMFS</sequence>
<protein>
    <submittedName>
        <fullName evidence="2">Uncharacterized protein</fullName>
    </submittedName>
</protein>
<keyword evidence="1" id="KW-0812">Transmembrane</keyword>
<keyword evidence="1" id="KW-0472">Membrane</keyword>